<dbReference type="PANTHER" id="PTHR47683">
    <property type="entry name" value="PSEUDOURIDINE SYNTHASE FAMILY PROTEIN-RELATED"/>
    <property type="match status" value="1"/>
</dbReference>
<dbReference type="Gene3D" id="3.10.290.10">
    <property type="entry name" value="RNA-binding S4 domain"/>
    <property type="match status" value="1"/>
</dbReference>
<protein>
    <recommendedName>
        <fullName evidence="3">Pseudouridine synthase</fullName>
        <ecNumber evidence="3">5.4.99.-</ecNumber>
    </recommendedName>
</protein>
<dbReference type="FunFam" id="3.10.290.10:FF:000003">
    <property type="entry name" value="Pseudouridine synthase"/>
    <property type="match status" value="1"/>
</dbReference>
<dbReference type="Pfam" id="PF01479">
    <property type="entry name" value="S4"/>
    <property type="match status" value="1"/>
</dbReference>
<dbReference type="SUPFAM" id="SSF55174">
    <property type="entry name" value="Alpha-L RNA-binding motif"/>
    <property type="match status" value="1"/>
</dbReference>
<dbReference type="Gene3D" id="3.30.70.580">
    <property type="entry name" value="Pseudouridine synthase I, catalytic domain, N-terminal subdomain"/>
    <property type="match status" value="1"/>
</dbReference>
<organism evidence="4 5">
    <name type="scientific">Oenococcus oeni</name>
    <name type="common">Leuconostoc oenos</name>
    <dbReference type="NCBI Taxonomy" id="1247"/>
    <lineage>
        <taxon>Bacteria</taxon>
        <taxon>Bacillati</taxon>
        <taxon>Bacillota</taxon>
        <taxon>Bacilli</taxon>
        <taxon>Lactobacillales</taxon>
        <taxon>Lactobacillaceae</taxon>
        <taxon>Oenococcus</taxon>
    </lineage>
</organism>
<dbReference type="EMBL" id="MLOK01000037">
    <property type="protein sequence ID" value="OIM21327.1"/>
    <property type="molecule type" value="Genomic_DNA"/>
</dbReference>
<evidence type="ECO:0000313" key="5">
    <source>
        <dbReference type="Proteomes" id="UP000181728"/>
    </source>
</evidence>
<dbReference type="InterPro" id="IPR042092">
    <property type="entry name" value="PsdUridine_s_RsuA/RluB/E/F_cat"/>
</dbReference>
<dbReference type="InterPro" id="IPR020094">
    <property type="entry name" value="TruA/RsuA/RluB/E/F_N"/>
</dbReference>
<dbReference type="InterPro" id="IPR036986">
    <property type="entry name" value="S4_RNA-bd_sf"/>
</dbReference>
<accession>A0A3S7H1Q7</accession>
<evidence type="ECO:0000256" key="3">
    <source>
        <dbReference type="RuleBase" id="RU003887"/>
    </source>
</evidence>
<dbReference type="InterPro" id="IPR000748">
    <property type="entry name" value="PsdUridine_synth_RsuA/RluB/E/F"/>
</dbReference>
<dbReference type="CDD" id="cd00165">
    <property type="entry name" value="S4"/>
    <property type="match status" value="1"/>
</dbReference>
<dbReference type="InterPro" id="IPR050343">
    <property type="entry name" value="RsuA_PseudoU_synthase"/>
</dbReference>
<dbReference type="Proteomes" id="UP000181728">
    <property type="component" value="Unassembled WGS sequence"/>
</dbReference>
<dbReference type="RefSeq" id="WP_002822552.1">
    <property type="nucleotide sequence ID" value="NZ_CP014324.1"/>
</dbReference>
<evidence type="ECO:0000256" key="1">
    <source>
        <dbReference type="ARBA" id="ARBA00008348"/>
    </source>
</evidence>
<dbReference type="PROSITE" id="PS50889">
    <property type="entry name" value="S4"/>
    <property type="match status" value="1"/>
</dbReference>
<dbReference type="Pfam" id="PF00849">
    <property type="entry name" value="PseudoU_synth_2"/>
    <property type="match status" value="1"/>
</dbReference>
<dbReference type="GO" id="GO:0003723">
    <property type="term" value="F:RNA binding"/>
    <property type="evidence" value="ECO:0007669"/>
    <property type="project" value="InterPro"/>
</dbReference>
<dbReference type="SUPFAM" id="SSF55120">
    <property type="entry name" value="Pseudouridine synthase"/>
    <property type="match status" value="1"/>
</dbReference>
<comment type="similarity">
    <text evidence="1 3">Belongs to the pseudouridine synthase RsuA family.</text>
</comment>
<dbReference type="InterPro" id="IPR002942">
    <property type="entry name" value="S4_RNA-bd"/>
</dbReference>
<dbReference type="InterPro" id="IPR020103">
    <property type="entry name" value="PsdUridine_synth_cat_dom_sf"/>
</dbReference>
<dbReference type="EC" id="5.4.99.-" evidence="3"/>
<dbReference type="PROSITE" id="PS01149">
    <property type="entry name" value="PSI_RSU"/>
    <property type="match status" value="1"/>
</dbReference>
<dbReference type="SMART" id="SM00363">
    <property type="entry name" value="S4"/>
    <property type="match status" value="1"/>
</dbReference>
<comment type="caution">
    <text evidence="4">The sequence shown here is derived from an EMBL/GenBank/DDBJ whole genome shotgun (WGS) entry which is preliminary data.</text>
</comment>
<reference evidence="4 5" key="1">
    <citation type="journal article" date="2016" name="BMC Genomics">
        <title>Consensus pan-genome assembly of the specialised wine bacterium Oenococcus oeni.</title>
        <authorList>
            <person name="Sternes P.R."/>
            <person name="Borneman A.R."/>
        </authorList>
    </citation>
    <scope>NUCLEOTIDE SEQUENCE [LARGE SCALE GENOMIC DNA]</scope>
    <source>
        <strain evidence="4 5">AWRIB661</strain>
    </source>
</reference>
<dbReference type="AlphaFoldDB" id="A0A3S7H1Q7"/>
<name>A0A3S7H1Q7_OENOE</name>
<proteinExistence type="inferred from homology"/>
<dbReference type="Gene3D" id="3.30.70.1560">
    <property type="entry name" value="Alpha-L RNA-binding motif"/>
    <property type="match status" value="1"/>
</dbReference>
<gene>
    <name evidence="4" type="ORF">ATX59_04865</name>
</gene>
<evidence type="ECO:0000256" key="2">
    <source>
        <dbReference type="ARBA" id="ARBA00023235"/>
    </source>
</evidence>
<dbReference type="PANTHER" id="PTHR47683:SF2">
    <property type="entry name" value="RNA-BINDING S4 DOMAIN-CONTAINING PROTEIN"/>
    <property type="match status" value="1"/>
</dbReference>
<dbReference type="CDD" id="cd02870">
    <property type="entry name" value="PseudoU_synth_RsuA_like"/>
    <property type="match status" value="1"/>
</dbReference>
<dbReference type="InterPro" id="IPR018496">
    <property type="entry name" value="PsdUridine_synth_RsuA/RluB_CS"/>
</dbReference>
<sequence>MAQLERLQKRIAQAGVASRRKAEEMIVNGQVKVNGKIITKLGKKVSSDDIVYVDNKKINEENFEYYLLNKPAGYVSSNRSYPNQPSVIELIKTKTRIFSVGRLDQDTTGVLLLTNDGELTQKLTHPKHRIKRTYAAWVKGIVNEDELEQLTKPIRFDGEIYFPQAARILKVDQKRQESLIEITIAEGKNHEIKKILDFIGHPVIKLNRDMFDGITIGNLKKGQYRALSEQEVEKIKR</sequence>
<dbReference type="NCBIfam" id="TIGR00093">
    <property type="entry name" value="pseudouridine synthase"/>
    <property type="match status" value="1"/>
</dbReference>
<dbReference type="InterPro" id="IPR006145">
    <property type="entry name" value="PsdUridine_synth_RsuA/RluA"/>
</dbReference>
<evidence type="ECO:0000313" key="4">
    <source>
        <dbReference type="EMBL" id="OIM21327.1"/>
    </source>
</evidence>
<dbReference type="GO" id="GO:0120159">
    <property type="term" value="F:rRNA pseudouridine synthase activity"/>
    <property type="evidence" value="ECO:0007669"/>
    <property type="project" value="UniProtKB-ARBA"/>
</dbReference>
<keyword evidence="2 3" id="KW-0413">Isomerase</keyword>
<dbReference type="GO" id="GO:0000455">
    <property type="term" value="P:enzyme-directed rRNA pseudouridine synthesis"/>
    <property type="evidence" value="ECO:0007669"/>
    <property type="project" value="UniProtKB-ARBA"/>
</dbReference>